<feature type="compositionally biased region" description="Acidic residues" evidence="14">
    <location>
        <begin position="899"/>
        <end position="914"/>
    </location>
</feature>
<dbReference type="Pfam" id="PF00176">
    <property type="entry name" value="SNF2-rel_dom"/>
    <property type="match status" value="1"/>
</dbReference>
<feature type="compositionally biased region" description="Polar residues" evidence="14">
    <location>
        <begin position="602"/>
        <end position="620"/>
    </location>
</feature>
<comment type="subcellular location">
    <subcellularLocation>
        <location evidence="1">Membrane</location>
        <topology evidence="1">Single-pass membrane protein</topology>
    </subcellularLocation>
</comment>
<dbReference type="SMART" id="SM00490">
    <property type="entry name" value="HELICc"/>
    <property type="match status" value="1"/>
</dbReference>
<feature type="compositionally biased region" description="Basic and acidic residues" evidence="14">
    <location>
        <begin position="638"/>
        <end position="652"/>
    </location>
</feature>
<dbReference type="SUPFAM" id="SSF53756">
    <property type="entry name" value="UDP-Glycosyltransferase/glycogen phosphorylase"/>
    <property type="match status" value="1"/>
</dbReference>
<dbReference type="SMART" id="SM00487">
    <property type="entry name" value="DEXDc"/>
    <property type="match status" value="1"/>
</dbReference>
<dbReference type="PANTHER" id="PTHR45626">
    <property type="entry name" value="TRANSCRIPTION TERMINATION FACTOR 2-RELATED"/>
    <property type="match status" value="1"/>
</dbReference>
<evidence type="ECO:0000256" key="12">
    <source>
        <dbReference type="ARBA" id="ARBA00023136"/>
    </source>
</evidence>
<dbReference type="Pfam" id="PF00271">
    <property type="entry name" value="Helicase_C"/>
    <property type="match status" value="1"/>
</dbReference>
<evidence type="ECO:0000313" key="18">
    <source>
        <dbReference type="Proteomes" id="UP000829354"/>
    </source>
</evidence>
<evidence type="ECO:0000259" key="15">
    <source>
        <dbReference type="PROSITE" id="PS51192"/>
    </source>
</evidence>
<evidence type="ECO:0000256" key="6">
    <source>
        <dbReference type="ARBA" id="ARBA00022692"/>
    </source>
</evidence>
<dbReference type="GO" id="GO:0016020">
    <property type="term" value="C:membrane"/>
    <property type="evidence" value="ECO:0007669"/>
    <property type="project" value="UniProtKB-SubCell"/>
</dbReference>
<evidence type="ECO:0000256" key="8">
    <source>
        <dbReference type="ARBA" id="ARBA00022741"/>
    </source>
</evidence>
<feature type="compositionally biased region" description="Basic and acidic residues" evidence="14">
    <location>
        <begin position="660"/>
        <end position="678"/>
    </location>
</feature>
<keyword evidence="9" id="KW-0378">Hydrolase</keyword>
<gene>
    <name evidence="17" type="ORF">L5515_000771</name>
</gene>
<feature type="region of interest" description="Disordered" evidence="14">
    <location>
        <begin position="1054"/>
        <end position="1073"/>
    </location>
</feature>
<keyword evidence="18" id="KW-1185">Reference proteome</keyword>
<feature type="compositionally biased region" description="Low complexity" evidence="14">
    <location>
        <begin position="622"/>
        <end position="635"/>
    </location>
</feature>
<keyword evidence="7" id="KW-0732">Signal</keyword>
<reference evidence="17 18" key="1">
    <citation type="submission" date="2022-04" db="EMBL/GenBank/DDBJ databases">
        <title>Chromosome-level reference genomes for two strains of Caenorhabditis briggsae: an improved platform for comparative genomics.</title>
        <authorList>
            <person name="Stevens L."/>
            <person name="Andersen E."/>
        </authorList>
    </citation>
    <scope>NUCLEOTIDE SEQUENCE [LARGE SCALE GENOMIC DNA]</scope>
    <source>
        <strain evidence="17">VX34</strain>
        <tissue evidence="17">Whole-organism</tissue>
    </source>
</reference>
<evidence type="ECO:0000256" key="13">
    <source>
        <dbReference type="ARBA" id="ARBA00047475"/>
    </source>
</evidence>
<evidence type="ECO:0000256" key="10">
    <source>
        <dbReference type="ARBA" id="ARBA00022840"/>
    </source>
</evidence>
<proteinExistence type="inferred from homology"/>
<keyword evidence="10" id="KW-0067">ATP-binding</keyword>
<evidence type="ECO:0000313" key="17">
    <source>
        <dbReference type="EMBL" id="UMM11533.1"/>
    </source>
</evidence>
<dbReference type="Proteomes" id="UP000829354">
    <property type="component" value="Chromosome I"/>
</dbReference>
<dbReference type="CDD" id="cd18793">
    <property type="entry name" value="SF2_C_SNF"/>
    <property type="match status" value="1"/>
</dbReference>
<feature type="domain" description="Helicase C-terminal" evidence="16">
    <location>
        <begin position="1453"/>
        <end position="1608"/>
    </location>
</feature>
<evidence type="ECO:0000256" key="14">
    <source>
        <dbReference type="SAM" id="MobiDB-lite"/>
    </source>
</evidence>
<dbReference type="EC" id="2.4.1.17" evidence="3"/>
<evidence type="ECO:0000256" key="9">
    <source>
        <dbReference type="ARBA" id="ARBA00022801"/>
    </source>
</evidence>
<dbReference type="InterPro" id="IPR035595">
    <property type="entry name" value="UDP_glycos_trans_CS"/>
</dbReference>
<dbReference type="FunFam" id="3.40.50.2000:FF:000038">
    <property type="entry name" value="UDP-GlucuronosylTransferase"/>
    <property type="match status" value="1"/>
</dbReference>
<dbReference type="PANTHER" id="PTHR45626:SF50">
    <property type="entry name" value="TRANSCRIPTION TERMINATION FACTOR 2"/>
    <property type="match status" value="1"/>
</dbReference>
<keyword evidence="5" id="KW-0808">Transferase</keyword>
<name>A0AAE9J2X5_CAEBR</name>
<dbReference type="CDD" id="cd18008">
    <property type="entry name" value="DEXDc_SHPRH-like"/>
    <property type="match status" value="1"/>
</dbReference>
<dbReference type="InterPro" id="IPR001650">
    <property type="entry name" value="Helicase_C-like"/>
</dbReference>
<dbReference type="Gene3D" id="3.40.50.2000">
    <property type="entry name" value="Glycogen Phosphorylase B"/>
    <property type="match status" value="1"/>
</dbReference>
<dbReference type="Gene3D" id="3.40.50.300">
    <property type="entry name" value="P-loop containing nucleotide triphosphate hydrolases"/>
    <property type="match status" value="1"/>
</dbReference>
<dbReference type="InterPro" id="IPR038718">
    <property type="entry name" value="SNF2-like_sf"/>
</dbReference>
<evidence type="ECO:0000256" key="2">
    <source>
        <dbReference type="ARBA" id="ARBA00009995"/>
    </source>
</evidence>
<dbReference type="Gene3D" id="3.40.50.10810">
    <property type="entry name" value="Tandem AAA-ATPase domain"/>
    <property type="match status" value="1"/>
</dbReference>
<feature type="region of interest" description="Disordered" evidence="14">
    <location>
        <begin position="536"/>
        <end position="563"/>
    </location>
</feature>
<comment type="catalytic activity">
    <reaction evidence="13">
        <text>glucuronate acceptor + UDP-alpha-D-glucuronate = acceptor beta-D-glucuronoside + UDP + H(+)</text>
        <dbReference type="Rhea" id="RHEA:21032"/>
        <dbReference type="ChEBI" id="CHEBI:15378"/>
        <dbReference type="ChEBI" id="CHEBI:58052"/>
        <dbReference type="ChEBI" id="CHEBI:58223"/>
        <dbReference type="ChEBI" id="CHEBI:132367"/>
        <dbReference type="ChEBI" id="CHEBI:132368"/>
        <dbReference type="EC" id="2.4.1.17"/>
    </reaction>
</comment>
<dbReference type="SUPFAM" id="SSF52540">
    <property type="entry name" value="P-loop containing nucleoside triphosphate hydrolases"/>
    <property type="match status" value="2"/>
</dbReference>
<dbReference type="InterPro" id="IPR050628">
    <property type="entry name" value="SNF2_RAD54_helicase_TF"/>
</dbReference>
<keyword evidence="12" id="KW-0472">Membrane</keyword>
<dbReference type="GO" id="GO:0015020">
    <property type="term" value="F:glucuronosyltransferase activity"/>
    <property type="evidence" value="ECO:0007669"/>
    <property type="project" value="UniProtKB-EC"/>
</dbReference>
<feature type="domain" description="Helicase ATP-binding" evidence="15">
    <location>
        <begin position="1018"/>
        <end position="1239"/>
    </location>
</feature>
<evidence type="ECO:0000256" key="4">
    <source>
        <dbReference type="ARBA" id="ARBA00022676"/>
    </source>
</evidence>
<dbReference type="CDD" id="cd03784">
    <property type="entry name" value="GT1_Gtf-like"/>
    <property type="match status" value="1"/>
</dbReference>
<comment type="similarity">
    <text evidence="2">Belongs to the UDP-glycosyltransferase family.</text>
</comment>
<dbReference type="Pfam" id="PF00201">
    <property type="entry name" value="UDPGT"/>
    <property type="match status" value="1"/>
</dbReference>
<dbReference type="FunFam" id="3.40.50.2000:FF:000204">
    <property type="entry name" value="UDP-glucuronosyltransferase"/>
    <property type="match status" value="1"/>
</dbReference>
<keyword evidence="6" id="KW-0812">Transmembrane</keyword>
<organism evidence="17 18">
    <name type="scientific">Caenorhabditis briggsae</name>
    <dbReference type="NCBI Taxonomy" id="6238"/>
    <lineage>
        <taxon>Eukaryota</taxon>
        <taxon>Metazoa</taxon>
        <taxon>Ecdysozoa</taxon>
        <taxon>Nematoda</taxon>
        <taxon>Chromadorea</taxon>
        <taxon>Rhabditida</taxon>
        <taxon>Rhabditina</taxon>
        <taxon>Rhabditomorpha</taxon>
        <taxon>Rhabditoidea</taxon>
        <taxon>Rhabditidae</taxon>
        <taxon>Peloderinae</taxon>
        <taxon>Caenorhabditis</taxon>
    </lineage>
</organism>
<dbReference type="GO" id="GO:0016787">
    <property type="term" value="F:hydrolase activity"/>
    <property type="evidence" value="ECO:0007669"/>
    <property type="project" value="UniProtKB-KW"/>
</dbReference>
<feature type="region of interest" description="Disordered" evidence="14">
    <location>
        <begin position="892"/>
        <end position="945"/>
    </location>
</feature>
<evidence type="ECO:0000259" key="16">
    <source>
        <dbReference type="PROSITE" id="PS51194"/>
    </source>
</evidence>
<dbReference type="InterPro" id="IPR000330">
    <property type="entry name" value="SNF2_N"/>
</dbReference>
<dbReference type="PROSITE" id="PS51192">
    <property type="entry name" value="HELICASE_ATP_BIND_1"/>
    <property type="match status" value="1"/>
</dbReference>
<dbReference type="PROSITE" id="PS00375">
    <property type="entry name" value="UDPGT"/>
    <property type="match status" value="1"/>
</dbReference>
<dbReference type="InterPro" id="IPR002213">
    <property type="entry name" value="UDP_glucos_trans"/>
</dbReference>
<keyword evidence="4" id="KW-0328">Glycosyltransferase</keyword>
<keyword evidence="8" id="KW-0547">Nucleotide-binding</keyword>
<evidence type="ECO:0000256" key="1">
    <source>
        <dbReference type="ARBA" id="ARBA00004167"/>
    </source>
</evidence>
<evidence type="ECO:0000256" key="5">
    <source>
        <dbReference type="ARBA" id="ARBA00022679"/>
    </source>
</evidence>
<dbReference type="InterPro" id="IPR027417">
    <property type="entry name" value="P-loop_NTPase"/>
</dbReference>
<dbReference type="EMBL" id="CP092620">
    <property type="protein sequence ID" value="UMM11533.1"/>
    <property type="molecule type" value="Genomic_DNA"/>
</dbReference>
<sequence length="1619" mass="183080">MIRMVVNQNTMIRKLCFLLLIVQTLSFNVLVLSPAFGASHMNFMAHLADTLTEVGHNVTFLIPVADEARKDQLGVKITKDVVLVEQDEIMSRQSLVVDDHMDSMWTLDTHEPNFEEMFSWFHKLMELSCANFMRNTEVLSLMKTKNFDVAILEPLSVCGLGFFKKLGIEKTILASSCSLYDFLLPDIGEPEEHSYVPSLSSQTGDQMNLYERYKNYKFSKEWKTQMDKLFDQETAIYRKYLGKDIPDWRELLPSASLFFTNSNPYLDFPRPVIQKTIPIGGISVNMKKIKSQKLDSDWDEILNRRDHNMLVSFGSMVKSAQMPIEWKNNILKVIESEPNVTFIWKYETNDTEFAKGIDNVIFSKWVPQTALLNDDRLTAFLTHGGLGSTNELAHCGKPAVMVPIFGDQVRNANMLARHKGSIFVWKNDLADFDILKQAVHSILYDPKYKKNAMHLADILENQPHQPKDLVVKHTEFLAQYGPFPKMDPVGRSLGFIARNFIDIYAAAIITYLTLGYSFYIVLRMSSAYRRRVVLESSEESDAGEKSENDHSKSGSPEGGAEQNISEISDIYKTPEESIIADSVLLNNSGVNAGMDIEECSPPISNHSGSFATSTPNSKSRASFKVDSSYASSKSSPQNHDHDRSLVENDENKPLTPISKKLIESNDPRSKAKLRERLLRKSLKSKNQSSENLEKSESVGKVGGWGSSLGEGSSESTDLFNSVLSPINKVSTSKLDFDAETFMNIPPIATSTQINHIDETENVMETIVDNQGNKSESLFGTPTRVKQDESDMEDVTLLKLPPPLKNTEILANSDDSDIMIVSSPPSQQRQNPQFNIQFEQEDYTKLSFKDLLAKKNHVMGLISLAESLPDKGAAVLRKFNEIDDEIERRKDFGLDIREPSDDDDEDIIVLSDDEPTSSRQPSFPVGRVAPKPPPRRIDPLNVPKPDFNAMLDKNNKKLMAGKMTDEKYRRVQLISDRVVQQLAEATHTIPGETDLTETPKGFKIDLMPHQKAGLTWMLWRESQPQPGGILADDMGLGKTLSMISLIAHQKQARIARKDAGDDERDKEERKVVKEQGLTASNSTLIVAPASLIHQWEAEITRRLKDDALSVYMFHGTKKQRNIDARRLARYDVVITTYTLLANELIEKIKTKSKADSSSDDDMDNSKSGIRRAVGKDDSVLAQICWARVILDEAHAIKNRLSLASKAVCRLSAFSRWCLSGTPIHNNLWDLYSLIRFLRVPPFSDDTYWKESIMPMKAIMADRVNLLTKNLLLRRTKEQTCAVTNKKLVELPQKTVKIHELELGGAEAQAYDIMMAAGKKFVKKLLENSDDMRNHGFVRRRKRNDEDDVQNPFNFGPRNLDSRSNFEKMSYVLLLLLRLRQACVHFHITKSAMDMDAFELIGGDEDSADIDDLSDMMDKTMRMLEDDDEDDEQARVQNPSRIFEPDYLSCKMKATLEILNEATEKNEKVVVVSQWTSVLDLIKKHVKENGIRYTSITGQVLVKDRQERVDSFNQEKGGANVMLLSLTAGGVGLNLCGGNHLIMVDLHWNPALEQQAFDRIYRMGQKKPVFIHRLVTNNTIEQRVAELQKSKLQLASSILDGTATRKMNKLTTSDIKMLFDL</sequence>
<evidence type="ECO:0000256" key="11">
    <source>
        <dbReference type="ARBA" id="ARBA00022989"/>
    </source>
</evidence>
<dbReference type="PROSITE" id="PS51194">
    <property type="entry name" value="HELICASE_CTER"/>
    <property type="match status" value="1"/>
</dbReference>
<dbReference type="GO" id="GO:0005524">
    <property type="term" value="F:ATP binding"/>
    <property type="evidence" value="ECO:0007669"/>
    <property type="project" value="UniProtKB-KW"/>
</dbReference>
<feature type="region of interest" description="Disordered" evidence="14">
    <location>
        <begin position="596"/>
        <end position="716"/>
    </location>
</feature>
<protein>
    <recommendedName>
        <fullName evidence="3">glucuronosyltransferase</fullName>
        <ecNumber evidence="3">2.4.1.17</ecNumber>
    </recommendedName>
</protein>
<evidence type="ECO:0000256" key="3">
    <source>
        <dbReference type="ARBA" id="ARBA00012544"/>
    </source>
</evidence>
<feature type="compositionally biased region" description="Basic and acidic residues" evidence="14">
    <location>
        <begin position="542"/>
        <end position="552"/>
    </location>
</feature>
<accession>A0AAE9J2X5</accession>
<dbReference type="InterPro" id="IPR014001">
    <property type="entry name" value="Helicase_ATP-bd"/>
</dbReference>
<evidence type="ECO:0000256" key="7">
    <source>
        <dbReference type="ARBA" id="ARBA00022729"/>
    </source>
</evidence>
<dbReference type="InterPro" id="IPR049730">
    <property type="entry name" value="SNF2/RAD54-like_C"/>
</dbReference>
<keyword evidence="11" id="KW-1133">Transmembrane helix</keyword>